<evidence type="ECO:0000256" key="1">
    <source>
        <dbReference type="ARBA" id="ARBA00022737"/>
    </source>
</evidence>
<evidence type="ECO:0000313" key="4">
    <source>
        <dbReference type="Proteomes" id="UP000749559"/>
    </source>
</evidence>
<dbReference type="AlphaFoldDB" id="A0A8J1TES1"/>
<dbReference type="InterPro" id="IPR036770">
    <property type="entry name" value="Ankyrin_rpt-contain_sf"/>
</dbReference>
<accession>A0A8J1TES1</accession>
<dbReference type="InterPro" id="IPR002110">
    <property type="entry name" value="Ankyrin_rpt"/>
</dbReference>
<sequence length="562" mass="62401">MSPLMYAINIATQETCHLDDVVAFLIKKGAGVNIKDNEGTTPLMSTIKRFGSTTIVKLLLEHDALVDETDENGKTSLMHAIEMNRNINIIKLLLQYKSDVCTCDNNGMTPLAFATSIFNDGILGVVKLLTTYQSEVNSADINGNTCLMLAIQATKKADSKGRIHMFSTLKHLKEVGADVNLKNKKGQTAWNIAKDCALLADLENVINLQPEHVTSDIIQEDISKIKPGLFDEEAVEKILSFTDVKSFGREYCFSTKSSRLVIRLKDTLETKTTKESLKKMLGGEYDFEFDEYKESKIQLGCWSDGFITDHIYSRKEGTIGLCINVGKEGNFDFYALTCQHVVSERKINDEVHTKSIEGQVRVLGRLVYCIGLTDEGHVGKYDIAMIKLSKEVVKDLKSNNCICEIKCLCKSDMQLLNTINQQVRVTKIGQSTQLTSGTIVGFQHLKTANITVGRQEHNNFKLRNVMQFMGEDVHGRISNSKFFDAGDSGSVAIAWKDGNVNCEKGVVAMLFGSDSETRECYGFCLACALEEISESNGSPFDVNQIQVTCQGVLCRETPMDLQ</sequence>
<dbReference type="InterPro" id="IPR009003">
    <property type="entry name" value="Peptidase_S1_PA"/>
</dbReference>
<dbReference type="Pfam" id="PF12796">
    <property type="entry name" value="Ank_2"/>
    <property type="match status" value="1"/>
</dbReference>
<evidence type="ECO:0000256" key="2">
    <source>
        <dbReference type="ARBA" id="ARBA00023043"/>
    </source>
</evidence>
<dbReference type="SUPFAM" id="SSF50494">
    <property type="entry name" value="Trypsin-like serine proteases"/>
    <property type="match status" value="1"/>
</dbReference>
<name>A0A8J1TES1_OWEFU</name>
<protein>
    <submittedName>
        <fullName evidence="3">Uncharacterized protein</fullName>
    </submittedName>
</protein>
<dbReference type="Proteomes" id="UP000749559">
    <property type="component" value="Unassembled WGS sequence"/>
</dbReference>
<keyword evidence="2" id="KW-0040">ANK repeat</keyword>
<dbReference type="Gene3D" id="1.25.40.20">
    <property type="entry name" value="Ankyrin repeat-containing domain"/>
    <property type="match status" value="2"/>
</dbReference>
<evidence type="ECO:0000313" key="3">
    <source>
        <dbReference type="EMBL" id="CAH1803364.1"/>
    </source>
</evidence>
<keyword evidence="1" id="KW-0677">Repeat</keyword>
<dbReference type="PANTHER" id="PTHR24171">
    <property type="entry name" value="ANKYRIN REPEAT DOMAIN-CONTAINING PROTEIN 39-RELATED"/>
    <property type="match status" value="1"/>
</dbReference>
<organism evidence="3 4">
    <name type="scientific">Owenia fusiformis</name>
    <name type="common">Polychaete worm</name>
    <dbReference type="NCBI Taxonomy" id="6347"/>
    <lineage>
        <taxon>Eukaryota</taxon>
        <taxon>Metazoa</taxon>
        <taxon>Spiralia</taxon>
        <taxon>Lophotrochozoa</taxon>
        <taxon>Annelida</taxon>
        <taxon>Polychaeta</taxon>
        <taxon>Sedentaria</taxon>
        <taxon>Canalipalpata</taxon>
        <taxon>Sabellida</taxon>
        <taxon>Oweniida</taxon>
        <taxon>Oweniidae</taxon>
        <taxon>Owenia</taxon>
    </lineage>
</organism>
<dbReference type="EMBL" id="CAIIXF020000635">
    <property type="protein sequence ID" value="CAH1803364.1"/>
    <property type="molecule type" value="Genomic_DNA"/>
</dbReference>
<dbReference type="PROSITE" id="PS50088">
    <property type="entry name" value="ANK_REPEAT"/>
    <property type="match status" value="3"/>
</dbReference>
<comment type="caution">
    <text evidence="3">The sequence shown here is derived from an EMBL/GenBank/DDBJ whole genome shotgun (WGS) entry which is preliminary data.</text>
</comment>
<dbReference type="SMART" id="SM00248">
    <property type="entry name" value="ANK"/>
    <property type="match status" value="5"/>
</dbReference>
<dbReference type="OrthoDB" id="9984784at2759"/>
<gene>
    <name evidence="3" type="ORF">OFUS_LOCUS26968</name>
</gene>
<keyword evidence="4" id="KW-1185">Reference proteome</keyword>
<reference evidence="3" key="1">
    <citation type="submission" date="2022-03" db="EMBL/GenBank/DDBJ databases">
        <authorList>
            <person name="Martin C."/>
        </authorList>
    </citation>
    <scope>NUCLEOTIDE SEQUENCE</scope>
</reference>
<proteinExistence type="predicted"/>
<dbReference type="SUPFAM" id="SSF48403">
    <property type="entry name" value="Ankyrin repeat"/>
    <property type="match status" value="1"/>
</dbReference>